<feature type="compositionally biased region" description="Polar residues" evidence="1">
    <location>
        <begin position="35"/>
        <end position="47"/>
    </location>
</feature>
<reference evidence="2 3" key="1">
    <citation type="journal article" date="2018" name="Elife">
        <title>Functional genomics of lipid metabolism in the oleaginous yeast Rhodosporidium toruloides.</title>
        <authorList>
            <person name="Coradetti S.T."/>
            <person name="Pinel D."/>
            <person name="Geiselman G."/>
            <person name="Ito M."/>
            <person name="Mondo S."/>
            <person name="Reilly M.C."/>
            <person name="Cheng Y.F."/>
            <person name="Bauer S."/>
            <person name="Grigoriev I."/>
            <person name="Gladden J.M."/>
            <person name="Simmons B.A."/>
            <person name="Brem R."/>
            <person name="Arkin A.P."/>
            <person name="Skerker J.M."/>
        </authorList>
    </citation>
    <scope>NUCLEOTIDE SEQUENCE [LARGE SCALE GENOMIC DNA]</scope>
    <source>
        <strain evidence="2 3">NBRC 0880</strain>
    </source>
</reference>
<sequence>MPGRRYEPEDAAPTTSRRLCLRNATSRSNKARLPRQSTPSISKTLSVASEGGARSKEGRDSRKSLTNVNSRSSCSSSGSSASVLVHFASRTKRILTKLVKPNATQGRSQDIHSFHFAFFETPPLDELEKKERESPFARFGIGSRRDSSSSDTTAVDSSELRAPTFRVQCSLDIPALPDFLSKALADDEDNESLVWAESDDPLASIFSPALERPHAPRIPCIDLPPCDASLPDPSTLDLPHALADRLAASLSPTHPREPSQSYDATSRFSDWTPSAASVCSISAVLPSFAFETPTRPPSPYKSARTLFPPRPPTLGRIDSGEEGWKTDKRDEEEARKAREALKEAFTDLAKVRLMLATSGPEQSTGRTSEAGGWNEVGREVARGRSSTRTTTTRRTTLPQTELGAGD</sequence>
<feature type="compositionally biased region" description="Polar residues" evidence="1">
    <location>
        <begin position="13"/>
        <end position="28"/>
    </location>
</feature>
<proteinExistence type="predicted"/>
<comment type="caution">
    <text evidence="2">The sequence shown here is derived from an EMBL/GenBank/DDBJ whole genome shotgun (WGS) entry which is preliminary data.</text>
</comment>
<feature type="compositionally biased region" description="Low complexity" evidence="1">
    <location>
        <begin position="384"/>
        <end position="396"/>
    </location>
</feature>
<feature type="compositionally biased region" description="Basic and acidic residues" evidence="1">
    <location>
        <begin position="53"/>
        <end position="63"/>
    </location>
</feature>
<evidence type="ECO:0000313" key="2">
    <source>
        <dbReference type="EMBL" id="PRQ73693.1"/>
    </source>
</evidence>
<evidence type="ECO:0008006" key="4">
    <source>
        <dbReference type="Google" id="ProtNLM"/>
    </source>
</evidence>
<accession>A0A2T0A6Q5</accession>
<dbReference type="AlphaFoldDB" id="A0A2T0A6Q5"/>
<feature type="region of interest" description="Disordered" evidence="1">
    <location>
        <begin position="291"/>
        <end position="332"/>
    </location>
</feature>
<name>A0A2T0A6Q5_RHOTO</name>
<gene>
    <name evidence="2" type="ORF">AAT19DRAFT_15260</name>
</gene>
<feature type="region of interest" description="Disordered" evidence="1">
    <location>
        <begin position="356"/>
        <end position="406"/>
    </location>
</feature>
<dbReference type="EMBL" id="LCTV02000007">
    <property type="protein sequence ID" value="PRQ73693.1"/>
    <property type="molecule type" value="Genomic_DNA"/>
</dbReference>
<evidence type="ECO:0000256" key="1">
    <source>
        <dbReference type="SAM" id="MobiDB-lite"/>
    </source>
</evidence>
<feature type="region of interest" description="Disordered" evidence="1">
    <location>
        <begin position="247"/>
        <end position="267"/>
    </location>
</feature>
<protein>
    <recommendedName>
        <fullName evidence="4">Proteophosphoglycan ppg4</fullName>
    </recommendedName>
</protein>
<dbReference type="Proteomes" id="UP000239560">
    <property type="component" value="Unassembled WGS sequence"/>
</dbReference>
<evidence type="ECO:0000313" key="3">
    <source>
        <dbReference type="Proteomes" id="UP000239560"/>
    </source>
</evidence>
<feature type="region of interest" description="Disordered" evidence="1">
    <location>
        <begin position="127"/>
        <end position="158"/>
    </location>
</feature>
<organism evidence="2 3">
    <name type="scientific">Rhodotorula toruloides</name>
    <name type="common">Yeast</name>
    <name type="synonym">Rhodosporidium toruloides</name>
    <dbReference type="NCBI Taxonomy" id="5286"/>
    <lineage>
        <taxon>Eukaryota</taxon>
        <taxon>Fungi</taxon>
        <taxon>Dikarya</taxon>
        <taxon>Basidiomycota</taxon>
        <taxon>Pucciniomycotina</taxon>
        <taxon>Microbotryomycetes</taxon>
        <taxon>Sporidiobolales</taxon>
        <taxon>Sporidiobolaceae</taxon>
        <taxon>Rhodotorula</taxon>
    </lineage>
</organism>
<feature type="compositionally biased region" description="Polar residues" evidence="1">
    <location>
        <begin position="258"/>
        <end position="267"/>
    </location>
</feature>
<feature type="region of interest" description="Disordered" evidence="1">
    <location>
        <begin position="1"/>
        <end position="80"/>
    </location>
</feature>
<feature type="compositionally biased region" description="Basic and acidic residues" evidence="1">
    <location>
        <begin position="318"/>
        <end position="332"/>
    </location>
</feature>
<dbReference type="OrthoDB" id="2527004at2759"/>
<feature type="compositionally biased region" description="Low complexity" evidence="1">
    <location>
        <begin position="70"/>
        <end position="80"/>
    </location>
</feature>